<name>A0AAD9FUT8_PAPLA</name>
<feature type="region of interest" description="Disordered" evidence="1">
    <location>
        <begin position="173"/>
        <end position="242"/>
    </location>
</feature>
<dbReference type="InterPro" id="IPR048519">
    <property type="entry name" value="Gfd2/YDR514C-like_C"/>
</dbReference>
<dbReference type="EMBL" id="JAODAN010000002">
    <property type="protein sequence ID" value="KAK1926684.1"/>
    <property type="molecule type" value="Genomic_DNA"/>
</dbReference>
<feature type="compositionally biased region" description="Acidic residues" evidence="1">
    <location>
        <begin position="589"/>
        <end position="606"/>
    </location>
</feature>
<dbReference type="PANTHER" id="PTHR28083">
    <property type="entry name" value="GOOD FOR FULL DBP5 ACTIVITY PROTEIN 2"/>
    <property type="match status" value="1"/>
</dbReference>
<feature type="region of interest" description="Disordered" evidence="1">
    <location>
        <begin position="564"/>
        <end position="625"/>
    </location>
</feature>
<gene>
    <name evidence="3" type="ORF">DB88DRAFT_482678</name>
</gene>
<accession>A0AAD9FUT8</accession>
<keyword evidence="4" id="KW-1185">Reference proteome</keyword>
<protein>
    <recommendedName>
        <fullName evidence="2">Gfd2/YDR514C-like C-terminal domain-containing protein</fullName>
    </recommendedName>
</protein>
<sequence length="625" mass="69354">MTAGAGEQCAPDDGSTRGENTPIKEAYVKLSTIQWQWGEVLSSWQRNALLPLVHSESLCSPNHPLRNLEEPGMCFYNVTGSDGHTRLSMSLRQLEYLRYYIHEMRLADPVWVQHITALGDIDQPHESDRDVGPPQYPEGEEWLRLPNAFVQGDQVQSVEKIFFNDSKALKKYSDKQRRENKRVPVIKMTPETPELKEDFAKASSDNLTPGPGLRRGPAKPGRSWHTGSLDDPGDQGSGDVAPSDQEEALVQVGLEMRKQDADQVATADVVDDEAEIAGPSKNFTSMYYEEAQQALLISTLGGLSEAHYKPGSGSHSDSLTNDPTVGRSLFISIRLVTWEADKNTVLEVGWSAIWWQERMEVELATEADDRFEECREAGHIIVQDHLLEKRNGNWKPNRRSEFKFGDSLPIASTDVAKIVEAKVNDLSRRAGGGPTYIVLHSADEDDCDLARVGLETKDWYRQLKPTSWDAPCYASTQGAGRTFVIDTAMLFAAVQFDPKHGPAPIKSQTPLEHIAWAIFEKGDIRKPDFFGNAGNDAFYNLQVCLALLTSPSLNDLREKINRLQGDGLPTSETATREVGEGDTPATADDPNDNNRDDDEESVWSEEELIKGTYAAGPDGEIVQLA</sequence>
<evidence type="ECO:0000259" key="2">
    <source>
        <dbReference type="Pfam" id="PF21762"/>
    </source>
</evidence>
<dbReference type="AlphaFoldDB" id="A0AAD9FUT8"/>
<dbReference type="Proteomes" id="UP001182556">
    <property type="component" value="Unassembled WGS sequence"/>
</dbReference>
<feature type="region of interest" description="Disordered" evidence="1">
    <location>
        <begin position="1"/>
        <end position="20"/>
    </location>
</feature>
<evidence type="ECO:0000256" key="1">
    <source>
        <dbReference type="SAM" id="MobiDB-lite"/>
    </source>
</evidence>
<dbReference type="Pfam" id="PF21762">
    <property type="entry name" value="DEDDh_C"/>
    <property type="match status" value="1"/>
</dbReference>
<evidence type="ECO:0000313" key="3">
    <source>
        <dbReference type="EMBL" id="KAK1926684.1"/>
    </source>
</evidence>
<dbReference type="PANTHER" id="PTHR28083:SF1">
    <property type="entry name" value="GOOD FOR FULL DBP5 ACTIVITY PROTEIN 2"/>
    <property type="match status" value="1"/>
</dbReference>
<feature type="domain" description="Gfd2/YDR514C-like C-terminal" evidence="2">
    <location>
        <begin position="330"/>
        <end position="546"/>
    </location>
</feature>
<comment type="caution">
    <text evidence="3">The sequence shown here is derived from an EMBL/GenBank/DDBJ whole genome shotgun (WGS) entry which is preliminary data.</text>
</comment>
<reference evidence="3" key="1">
    <citation type="submission" date="2023-02" db="EMBL/GenBank/DDBJ databases">
        <title>Identification and recombinant expression of a fungal hydrolase from Papiliotrema laurentii that hydrolyzes apple cutin and clears colloidal polyester polyurethane.</title>
        <authorList>
            <consortium name="DOE Joint Genome Institute"/>
            <person name="Roman V.A."/>
            <person name="Bojanowski C."/>
            <person name="Crable B.R."/>
            <person name="Wagner D.N."/>
            <person name="Hung C.S."/>
            <person name="Nadeau L.J."/>
            <person name="Schratz L."/>
            <person name="Haridas S."/>
            <person name="Pangilinan J."/>
            <person name="Lipzen A."/>
            <person name="Na H."/>
            <person name="Yan M."/>
            <person name="Ng V."/>
            <person name="Grigoriev I.V."/>
            <person name="Spatafora J.W."/>
            <person name="Barlow D."/>
            <person name="Biffinger J."/>
            <person name="Kelley-Loughnane N."/>
            <person name="Varaljay V.A."/>
            <person name="Crookes-Goodson W.J."/>
        </authorList>
    </citation>
    <scope>NUCLEOTIDE SEQUENCE</scope>
    <source>
        <strain evidence="3">5307AH</strain>
    </source>
</reference>
<evidence type="ECO:0000313" key="4">
    <source>
        <dbReference type="Proteomes" id="UP001182556"/>
    </source>
</evidence>
<dbReference type="GO" id="GO:0005634">
    <property type="term" value="C:nucleus"/>
    <property type="evidence" value="ECO:0007669"/>
    <property type="project" value="TreeGrafter"/>
</dbReference>
<proteinExistence type="predicted"/>
<organism evidence="3 4">
    <name type="scientific">Papiliotrema laurentii</name>
    <name type="common">Cryptococcus laurentii</name>
    <dbReference type="NCBI Taxonomy" id="5418"/>
    <lineage>
        <taxon>Eukaryota</taxon>
        <taxon>Fungi</taxon>
        <taxon>Dikarya</taxon>
        <taxon>Basidiomycota</taxon>
        <taxon>Agaricomycotina</taxon>
        <taxon>Tremellomycetes</taxon>
        <taxon>Tremellales</taxon>
        <taxon>Rhynchogastremaceae</taxon>
        <taxon>Papiliotrema</taxon>
    </lineage>
</organism>
<dbReference type="InterPro" id="IPR040151">
    <property type="entry name" value="Gfd2/YDR514C-like"/>
</dbReference>